<accession>A0A4V0YRD4</accession>
<dbReference type="RefSeq" id="WP_129349028.1">
    <property type="nucleotide sequence ID" value="NZ_CP026538.1"/>
</dbReference>
<dbReference type="Pfam" id="PF03591">
    <property type="entry name" value="AzlC"/>
    <property type="match status" value="1"/>
</dbReference>
<sequence length="238" mass="23907">MQHQPPHIPGQSVFKTAVSLTLPIAIGYVPVGMAYGVLAGRAGLSAVNVLLMSVLVYAGSAQLVAVGLFASGAALASIVATTFAVNLRHVLFAAAMSPLLGGWRKRELAAFAFELTDESFALHAARFGRGDRDKGLTLTINVLAQASWVGGTALGLLVGDVMGDGRAFALDFALPGMFLALLAGQLAGPSQVAAAVAGAGLSLGAAALGITGYGALAAGLAGAACGYGVEQWMTRKPA</sequence>
<dbReference type="OrthoDB" id="9803444at2"/>
<feature type="transmembrane region" description="Helical" evidence="8">
    <location>
        <begin position="136"/>
        <end position="159"/>
    </location>
</feature>
<organism evidence="9 10">
    <name type="scientific">Solidesulfovibrio carbinolicus</name>
    <dbReference type="NCBI Taxonomy" id="296842"/>
    <lineage>
        <taxon>Bacteria</taxon>
        <taxon>Pseudomonadati</taxon>
        <taxon>Thermodesulfobacteriota</taxon>
        <taxon>Desulfovibrionia</taxon>
        <taxon>Desulfovibrionales</taxon>
        <taxon>Desulfovibrionaceae</taxon>
        <taxon>Solidesulfovibrio</taxon>
    </lineage>
</organism>
<dbReference type="AlphaFoldDB" id="A0A4V0YRD4"/>
<evidence type="ECO:0000256" key="5">
    <source>
        <dbReference type="ARBA" id="ARBA00022692"/>
    </source>
</evidence>
<evidence type="ECO:0000256" key="7">
    <source>
        <dbReference type="ARBA" id="ARBA00023136"/>
    </source>
</evidence>
<name>A0A4V0YRD4_9BACT</name>
<proteinExistence type="inferred from homology"/>
<evidence type="ECO:0000256" key="3">
    <source>
        <dbReference type="ARBA" id="ARBA00022448"/>
    </source>
</evidence>
<dbReference type="GO" id="GO:1903785">
    <property type="term" value="P:L-valine transmembrane transport"/>
    <property type="evidence" value="ECO:0007669"/>
    <property type="project" value="TreeGrafter"/>
</dbReference>
<dbReference type="Proteomes" id="UP000293296">
    <property type="component" value="Chromosome"/>
</dbReference>
<protein>
    <submittedName>
        <fullName evidence="9">Branched-chain amino acid ABC transporter permease</fullName>
    </submittedName>
</protein>
<gene>
    <name evidence="9" type="ORF">C3Y92_02025</name>
</gene>
<keyword evidence="10" id="KW-1185">Reference proteome</keyword>
<evidence type="ECO:0000256" key="1">
    <source>
        <dbReference type="ARBA" id="ARBA00004651"/>
    </source>
</evidence>
<feature type="transmembrane region" description="Helical" evidence="8">
    <location>
        <begin position="165"/>
        <end position="184"/>
    </location>
</feature>
<keyword evidence="7 8" id="KW-0472">Membrane</keyword>
<evidence type="ECO:0000256" key="8">
    <source>
        <dbReference type="SAM" id="Phobius"/>
    </source>
</evidence>
<keyword evidence="6 8" id="KW-1133">Transmembrane helix</keyword>
<reference evidence="9 10" key="1">
    <citation type="submission" date="2018-02" db="EMBL/GenBank/DDBJ databases">
        <title>Genome sequence of Desulfovibrio carbinolicus DSM 3852.</title>
        <authorList>
            <person name="Wilbanks E."/>
            <person name="Skennerton C.T."/>
            <person name="Orphan V.J."/>
        </authorList>
    </citation>
    <scope>NUCLEOTIDE SEQUENCE [LARGE SCALE GENOMIC DNA]</scope>
    <source>
        <strain evidence="9 10">DSM 3852</strain>
    </source>
</reference>
<evidence type="ECO:0000256" key="2">
    <source>
        <dbReference type="ARBA" id="ARBA00010735"/>
    </source>
</evidence>
<evidence type="ECO:0000313" key="9">
    <source>
        <dbReference type="EMBL" id="QAZ69412.1"/>
    </source>
</evidence>
<dbReference type="InterPro" id="IPR011606">
    <property type="entry name" value="Brnchd-chn_aa_trnsp_permease"/>
</dbReference>
<evidence type="ECO:0000256" key="4">
    <source>
        <dbReference type="ARBA" id="ARBA00022475"/>
    </source>
</evidence>
<keyword evidence="4" id="KW-1003">Cell membrane</keyword>
<comment type="similarity">
    <text evidence="2">Belongs to the AzlC family.</text>
</comment>
<dbReference type="EMBL" id="CP026538">
    <property type="protein sequence ID" value="QAZ69412.1"/>
    <property type="molecule type" value="Genomic_DNA"/>
</dbReference>
<keyword evidence="5 8" id="KW-0812">Transmembrane</keyword>
<feature type="transmembrane region" description="Helical" evidence="8">
    <location>
        <begin position="196"/>
        <end position="229"/>
    </location>
</feature>
<dbReference type="PANTHER" id="PTHR34979:SF1">
    <property type="entry name" value="INNER MEMBRANE PROTEIN YGAZ"/>
    <property type="match status" value="1"/>
</dbReference>
<comment type="subcellular location">
    <subcellularLocation>
        <location evidence="1">Cell membrane</location>
        <topology evidence="1">Multi-pass membrane protein</topology>
    </subcellularLocation>
</comment>
<evidence type="ECO:0000256" key="6">
    <source>
        <dbReference type="ARBA" id="ARBA00022989"/>
    </source>
</evidence>
<dbReference type="GO" id="GO:0005886">
    <property type="term" value="C:plasma membrane"/>
    <property type="evidence" value="ECO:0007669"/>
    <property type="project" value="UniProtKB-SubCell"/>
</dbReference>
<keyword evidence="3" id="KW-0813">Transport</keyword>
<dbReference type="PANTHER" id="PTHR34979">
    <property type="entry name" value="INNER MEMBRANE PROTEIN YGAZ"/>
    <property type="match status" value="1"/>
</dbReference>
<feature type="transmembrane region" description="Helical" evidence="8">
    <location>
        <begin position="20"/>
        <end position="38"/>
    </location>
</feature>
<dbReference type="KEGG" id="dcb:C3Y92_02025"/>
<evidence type="ECO:0000313" key="10">
    <source>
        <dbReference type="Proteomes" id="UP000293296"/>
    </source>
</evidence>